<gene>
    <name evidence="1" type="ORF">E2C01_101552</name>
</gene>
<dbReference type="AlphaFoldDB" id="A0A5B7KGC1"/>
<evidence type="ECO:0000313" key="2">
    <source>
        <dbReference type="Proteomes" id="UP000324222"/>
    </source>
</evidence>
<comment type="caution">
    <text evidence="1">The sequence shown here is derived from an EMBL/GenBank/DDBJ whole genome shotgun (WGS) entry which is preliminary data.</text>
</comment>
<dbReference type="EMBL" id="VSRR010147783">
    <property type="protein sequence ID" value="MPD05787.1"/>
    <property type="molecule type" value="Genomic_DNA"/>
</dbReference>
<protein>
    <recommendedName>
        <fullName evidence="3">Saposin B-type domain-containing protein</fullName>
    </recommendedName>
</protein>
<reference evidence="1 2" key="1">
    <citation type="submission" date="2019-05" db="EMBL/GenBank/DDBJ databases">
        <title>Another draft genome of Portunus trituberculatus and its Hox gene families provides insights of decapod evolution.</title>
        <authorList>
            <person name="Jeong J.-H."/>
            <person name="Song I."/>
            <person name="Kim S."/>
            <person name="Choi T."/>
            <person name="Kim D."/>
            <person name="Ryu S."/>
            <person name="Kim W."/>
        </authorList>
    </citation>
    <scope>NUCLEOTIDE SEQUENCE [LARGE SCALE GENOMIC DNA]</scope>
    <source>
        <tissue evidence="1">Muscle</tissue>
    </source>
</reference>
<sequence>MCPRRRLVHSALELDLGSLMLGGELDGGVRDGPRNLFFCTTCNLGVNEVLHSLQNGTDPMEIAAMITKLCINLGIASEKLCENFIALAEVCVYCILFTVTSPPPSSILALMAFSFIYVGREPAKGNKKYDYRKKSIQRCRSPNIIKSQPKQKDKCFETSLLNGNTEAGKEFQSFPENGKND</sequence>
<evidence type="ECO:0000313" key="1">
    <source>
        <dbReference type="EMBL" id="MPD05787.1"/>
    </source>
</evidence>
<organism evidence="1 2">
    <name type="scientific">Portunus trituberculatus</name>
    <name type="common">Swimming crab</name>
    <name type="synonym">Neptunus trituberculatus</name>
    <dbReference type="NCBI Taxonomy" id="210409"/>
    <lineage>
        <taxon>Eukaryota</taxon>
        <taxon>Metazoa</taxon>
        <taxon>Ecdysozoa</taxon>
        <taxon>Arthropoda</taxon>
        <taxon>Crustacea</taxon>
        <taxon>Multicrustacea</taxon>
        <taxon>Malacostraca</taxon>
        <taxon>Eumalacostraca</taxon>
        <taxon>Eucarida</taxon>
        <taxon>Decapoda</taxon>
        <taxon>Pleocyemata</taxon>
        <taxon>Brachyura</taxon>
        <taxon>Eubrachyura</taxon>
        <taxon>Portunoidea</taxon>
        <taxon>Portunidae</taxon>
        <taxon>Portuninae</taxon>
        <taxon>Portunus</taxon>
    </lineage>
</organism>
<dbReference type="OrthoDB" id="282973at2759"/>
<proteinExistence type="predicted"/>
<keyword evidence="2" id="KW-1185">Reference proteome</keyword>
<accession>A0A5B7KGC1</accession>
<dbReference type="Proteomes" id="UP000324222">
    <property type="component" value="Unassembled WGS sequence"/>
</dbReference>
<evidence type="ECO:0008006" key="3">
    <source>
        <dbReference type="Google" id="ProtNLM"/>
    </source>
</evidence>
<name>A0A5B7KGC1_PORTR</name>